<dbReference type="AlphaFoldDB" id="A0A060HW64"/>
<dbReference type="EMBL" id="CP006986">
    <property type="protein sequence ID" value="AIC25827.1"/>
    <property type="molecule type" value="Genomic_DNA"/>
</dbReference>
<dbReference type="InterPro" id="IPR018691">
    <property type="entry name" value="DUF2188"/>
</dbReference>
<evidence type="ECO:0000313" key="1">
    <source>
        <dbReference type="EMBL" id="AIC25827.1"/>
    </source>
</evidence>
<dbReference type="HOGENOM" id="CLU_157284_1_0_5"/>
<evidence type="ECO:0000313" key="2">
    <source>
        <dbReference type="Proteomes" id="UP000027180"/>
    </source>
</evidence>
<name>A0A060HW64_RHIET</name>
<reference evidence="1 2" key="1">
    <citation type="submission" date="2013-12" db="EMBL/GenBank/DDBJ databases">
        <title>Complete genome sequence of Rhizobium etli bv. mimosae IE4771.</title>
        <authorList>
            <person name="Bustos P."/>
            <person name="Santamaria R.I."/>
            <person name="Lozano L."/>
            <person name="Ormeno-Orrillo E."/>
            <person name="Rogel M.A."/>
            <person name="Romero D."/>
            <person name="Cevallos M.A."/>
            <person name="Martinez-Romero E."/>
            <person name="Gonzalez V."/>
        </authorList>
    </citation>
    <scope>NUCLEOTIDE SEQUENCE [LARGE SCALE GENOMIC DNA]</scope>
    <source>
        <strain evidence="1 2">IE4771</strain>
    </source>
</reference>
<sequence length="76" mass="8258">MADITYQVVPHDNGWAYKLGDTLSETYATADEAIVHAKDAASRQKIGDGDALLAYPSPDGGWAFQELETDKSNSRL</sequence>
<accession>A0A060HW64</accession>
<dbReference type="Pfam" id="PF09954">
    <property type="entry name" value="DUF2188"/>
    <property type="match status" value="1"/>
</dbReference>
<gene>
    <name evidence="1" type="ORF">IE4771_CH00671</name>
</gene>
<dbReference type="Proteomes" id="UP000027180">
    <property type="component" value="Chromosome"/>
</dbReference>
<dbReference type="KEGG" id="rei:IE4771_CH00671"/>
<dbReference type="RefSeq" id="WP_009994050.1">
    <property type="nucleotide sequence ID" value="NZ_CP006986.1"/>
</dbReference>
<organism evidence="1 2">
    <name type="scientific">Rhizobium etli bv. mimosae str. IE4771</name>
    <dbReference type="NCBI Taxonomy" id="1432050"/>
    <lineage>
        <taxon>Bacteria</taxon>
        <taxon>Pseudomonadati</taxon>
        <taxon>Pseudomonadota</taxon>
        <taxon>Alphaproteobacteria</taxon>
        <taxon>Hyphomicrobiales</taxon>
        <taxon>Rhizobiaceae</taxon>
        <taxon>Rhizobium/Agrobacterium group</taxon>
        <taxon>Rhizobium</taxon>
    </lineage>
</organism>
<proteinExistence type="predicted"/>
<protein>
    <recommendedName>
        <fullName evidence="3">DUF2188 domain-containing protein</fullName>
    </recommendedName>
</protein>
<evidence type="ECO:0008006" key="3">
    <source>
        <dbReference type="Google" id="ProtNLM"/>
    </source>
</evidence>
<dbReference type="OrthoDB" id="8370252at2"/>